<dbReference type="RefSeq" id="WP_321564732.1">
    <property type="nucleotide sequence ID" value="NZ_CP139558.1"/>
</dbReference>
<dbReference type="PANTHER" id="PTHR42791:SF1">
    <property type="entry name" value="N-ACETYLTRANSFERASE DOMAIN-CONTAINING PROTEIN"/>
    <property type="match status" value="1"/>
</dbReference>
<dbReference type="Gene3D" id="3.40.630.30">
    <property type="match status" value="1"/>
</dbReference>
<keyword evidence="3" id="KW-1185">Reference proteome</keyword>
<reference evidence="2 3" key="1">
    <citation type="submission" date="2023-11" db="EMBL/GenBank/DDBJ databases">
        <title>Analysis of the Genomes of Mucilaginibacter gossypii cycad 4 and M. sabulilitoris SNA2: microbes with the potential for plant growth promotion.</title>
        <authorList>
            <person name="Hirsch A.M."/>
            <person name="Humm E."/>
            <person name="Rubbi M."/>
            <person name="Del Vecchio G."/>
            <person name="Ha S.M."/>
            <person name="Pellegrini M."/>
            <person name="Gunsalus R.P."/>
        </authorList>
    </citation>
    <scope>NUCLEOTIDE SEQUENCE [LARGE SCALE GENOMIC DNA]</scope>
    <source>
        <strain evidence="2 3">SNA2</strain>
    </source>
</reference>
<dbReference type="EMBL" id="CP139558">
    <property type="protein sequence ID" value="WPU95626.1"/>
    <property type="molecule type" value="Genomic_DNA"/>
</dbReference>
<keyword evidence="2" id="KW-0012">Acyltransferase</keyword>
<keyword evidence="2" id="KW-0808">Transferase</keyword>
<dbReference type="EC" id="2.3.1.-" evidence="2"/>
<sequence length="189" mass="21848">MITATIKDKPMAIDILTRSFVGNKSVNYIIKNKNNKEQVKALMAYSFDICMRFGKVYFSDNRQGCALLLFPKGKRNSLYTLWLDIKLIVKAVGLTRIGIPLKRESTIKKLQLKEEHLYLWFIGVHPNSQHQGIGSELLSDIIGIAASMNLPLCLETSTVKNIPWYKKNDFEIYKQLDFGYLLYFLKKKY</sequence>
<dbReference type="InterPro" id="IPR016181">
    <property type="entry name" value="Acyl_CoA_acyltransferase"/>
</dbReference>
<evidence type="ECO:0000259" key="1">
    <source>
        <dbReference type="PROSITE" id="PS51186"/>
    </source>
</evidence>
<dbReference type="InterPro" id="IPR000182">
    <property type="entry name" value="GNAT_dom"/>
</dbReference>
<dbReference type="GO" id="GO:0016746">
    <property type="term" value="F:acyltransferase activity"/>
    <property type="evidence" value="ECO:0007669"/>
    <property type="project" value="UniProtKB-KW"/>
</dbReference>
<dbReference type="InterPro" id="IPR052523">
    <property type="entry name" value="Trichothecene_AcTrans"/>
</dbReference>
<gene>
    <name evidence="2" type="ORF">SNE25_08855</name>
</gene>
<evidence type="ECO:0000313" key="3">
    <source>
        <dbReference type="Proteomes" id="UP001324380"/>
    </source>
</evidence>
<organism evidence="2 3">
    <name type="scientific">Mucilaginibacter sabulilitoris</name>
    <dbReference type="NCBI Taxonomy" id="1173583"/>
    <lineage>
        <taxon>Bacteria</taxon>
        <taxon>Pseudomonadati</taxon>
        <taxon>Bacteroidota</taxon>
        <taxon>Sphingobacteriia</taxon>
        <taxon>Sphingobacteriales</taxon>
        <taxon>Sphingobacteriaceae</taxon>
        <taxon>Mucilaginibacter</taxon>
    </lineage>
</organism>
<evidence type="ECO:0000313" key="2">
    <source>
        <dbReference type="EMBL" id="WPU95626.1"/>
    </source>
</evidence>
<feature type="domain" description="N-acetyltransferase" evidence="1">
    <location>
        <begin position="26"/>
        <end position="189"/>
    </location>
</feature>
<dbReference type="Proteomes" id="UP001324380">
    <property type="component" value="Chromosome"/>
</dbReference>
<dbReference type="PANTHER" id="PTHR42791">
    <property type="entry name" value="GNAT FAMILY ACETYLTRANSFERASE"/>
    <property type="match status" value="1"/>
</dbReference>
<protein>
    <submittedName>
        <fullName evidence="2">GNAT family N-acetyltransferase</fullName>
        <ecNumber evidence="2">2.3.1.-</ecNumber>
    </submittedName>
</protein>
<dbReference type="Pfam" id="PF13508">
    <property type="entry name" value="Acetyltransf_7"/>
    <property type="match status" value="1"/>
</dbReference>
<proteinExistence type="predicted"/>
<accession>A0ABZ0TRQ4</accession>
<dbReference type="PROSITE" id="PS51186">
    <property type="entry name" value="GNAT"/>
    <property type="match status" value="1"/>
</dbReference>
<dbReference type="SUPFAM" id="SSF55729">
    <property type="entry name" value="Acyl-CoA N-acyltransferases (Nat)"/>
    <property type="match status" value="1"/>
</dbReference>
<name>A0ABZ0TRQ4_9SPHI</name>
<dbReference type="CDD" id="cd04301">
    <property type="entry name" value="NAT_SF"/>
    <property type="match status" value="1"/>
</dbReference>